<comment type="similarity">
    <text evidence="1">Belongs to the YggT family.</text>
</comment>
<accession>A0A1Y2JZV7</accession>
<evidence type="ECO:0000256" key="2">
    <source>
        <dbReference type="SAM" id="Phobius"/>
    </source>
</evidence>
<name>A0A1Y2JZV7_9PROT</name>
<organism evidence="3 4">
    <name type="scientific">Magnetofaba australis IT-1</name>
    <dbReference type="NCBI Taxonomy" id="1434232"/>
    <lineage>
        <taxon>Bacteria</taxon>
        <taxon>Pseudomonadati</taxon>
        <taxon>Pseudomonadota</taxon>
        <taxon>Magnetococcia</taxon>
        <taxon>Magnetococcales</taxon>
        <taxon>Magnetococcaceae</taxon>
        <taxon>Magnetofaba</taxon>
    </lineage>
</organism>
<dbReference type="PANTHER" id="PTHR33219">
    <property type="entry name" value="YLMG HOMOLOG PROTEIN 2, CHLOROPLASTIC"/>
    <property type="match status" value="1"/>
</dbReference>
<dbReference type="InterPro" id="IPR003425">
    <property type="entry name" value="CCB3/YggT"/>
</dbReference>
<sequence>MGIMQSIGVLLTFVLQIYFWMILIRVLMSWINPDPYNPIVQFLVRATDPVLEPCRRILPPIGGLDLSPMLALFAVSMLSNVIRGLFSGGDVGGTMFALGLQLLGFVHIALTLYMLLLLARGGVNIYLWMRYRQGRASMLDLRQPLNRFLFQATEPVTRRLRGFTPTVFGLDITPIVAALLTVLLLTLLEGLMNGGAAVAMGSGGGMGHMSY</sequence>
<keyword evidence="2" id="KW-0812">Transmembrane</keyword>
<dbReference type="Pfam" id="PF02325">
    <property type="entry name" value="CCB3_YggT"/>
    <property type="match status" value="2"/>
</dbReference>
<dbReference type="RefSeq" id="WP_085447143.1">
    <property type="nucleotide sequence ID" value="NZ_LVJN01000021.1"/>
</dbReference>
<comment type="caution">
    <text evidence="3">The sequence shown here is derived from an EMBL/GenBank/DDBJ whole genome shotgun (WGS) entry which is preliminary data.</text>
</comment>
<keyword evidence="2" id="KW-0472">Membrane</keyword>
<evidence type="ECO:0000313" key="3">
    <source>
        <dbReference type="EMBL" id="OSM00447.1"/>
    </source>
</evidence>
<keyword evidence="2" id="KW-1133">Transmembrane helix</keyword>
<dbReference type="Proteomes" id="UP000194003">
    <property type="component" value="Unassembled WGS sequence"/>
</dbReference>
<protein>
    <submittedName>
        <fullName evidence="3">Putative YggT family protein</fullName>
    </submittedName>
</protein>
<dbReference type="STRING" id="1434232.MAIT1_00968"/>
<gene>
    <name evidence="3" type="ORF">MAIT1_00968</name>
</gene>
<feature type="transmembrane region" description="Helical" evidence="2">
    <location>
        <begin position="7"/>
        <end position="28"/>
    </location>
</feature>
<dbReference type="GO" id="GO:0016020">
    <property type="term" value="C:membrane"/>
    <property type="evidence" value="ECO:0007669"/>
    <property type="project" value="InterPro"/>
</dbReference>
<feature type="transmembrane region" description="Helical" evidence="2">
    <location>
        <begin position="98"/>
        <end position="119"/>
    </location>
</feature>
<feature type="transmembrane region" description="Helical" evidence="2">
    <location>
        <begin position="167"/>
        <end position="188"/>
    </location>
</feature>
<proteinExistence type="inferred from homology"/>
<evidence type="ECO:0000256" key="1">
    <source>
        <dbReference type="ARBA" id="ARBA00010894"/>
    </source>
</evidence>
<evidence type="ECO:0000313" key="4">
    <source>
        <dbReference type="Proteomes" id="UP000194003"/>
    </source>
</evidence>
<keyword evidence="4" id="KW-1185">Reference proteome</keyword>
<reference evidence="3 4" key="1">
    <citation type="journal article" date="2016" name="BMC Genomics">
        <title>Combined genomic and structural analyses of a cultured magnetotactic bacterium reveals its niche adaptation to a dynamic environment.</title>
        <authorList>
            <person name="Araujo A.C."/>
            <person name="Morillo V."/>
            <person name="Cypriano J."/>
            <person name="Teixeira L.C."/>
            <person name="Leao P."/>
            <person name="Lyra S."/>
            <person name="Almeida L.G."/>
            <person name="Bazylinski D.A."/>
            <person name="Vasconcellos A.T."/>
            <person name="Abreu F."/>
            <person name="Lins U."/>
        </authorList>
    </citation>
    <scope>NUCLEOTIDE SEQUENCE [LARGE SCALE GENOMIC DNA]</scope>
    <source>
        <strain evidence="3 4">IT-1</strain>
    </source>
</reference>
<dbReference type="AlphaFoldDB" id="A0A1Y2JZV7"/>
<dbReference type="EMBL" id="LVJN01000021">
    <property type="protein sequence ID" value="OSM00447.1"/>
    <property type="molecule type" value="Genomic_DNA"/>
</dbReference>
<dbReference type="OrthoDB" id="9814445at2"/>
<dbReference type="PANTHER" id="PTHR33219:SF14">
    <property type="entry name" value="PROTEIN COFACTOR ASSEMBLY OF COMPLEX C SUBUNIT B CCB3, CHLOROPLASTIC-RELATED"/>
    <property type="match status" value="1"/>
</dbReference>